<organism evidence="1 2">
    <name type="scientific">Pseudomonas protegens (strain DSM 19095 / LMG 27888 / CFBP 6595 / CHA0)</name>
    <dbReference type="NCBI Taxonomy" id="1124983"/>
    <lineage>
        <taxon>Bacteria</taxon>
        <taxon>Pseudomonadati</taxon>
        <taxon>Pseudomonadota</taxon>
        <taxon>Gammaproteobacteria</taxon>
        <taxon>Pseudomonadales</taxon>
        <taxon>Pseudomonadaceae</taxon>
        <taxon>Pseudomonas</taxon>
    </lineage>
</organism>
<dbReference type="PANTHER" id="PTHR48100">
    <property type="entry name" value="BROAD-SPECIFICITY PHOSPHATASE YOR283W-RELATED"/>
    <property type="match status" value="1"/>
</dbReference>
<dbReference type="HOGENOM" id="CLU_033323_6_0_6"/>
<dbReference type="InterPro" id="IPR013078">
    <property type="entry name" value="His_Pase_superF_clade-1"/>
</dbReference>
<sequence>MQATRLTLICHARTAAQKLARFPRDEPLELDWQAQALSRAGDFKRSIRVLCGPELRTRQSAQLFSAEHEVQDALRDCDFGAWQGLRIDELQEREPEALQAWLRDPQLAPPGGESLAQLCQRVSQWLEVMAQRPGHWLAVTHPFVIRAVLVQVLQAPLASFNQIDIEPLSRLDLSHAGRWRLRLPGPPTPSR</sequence>
<name>A0A2C9EKB4_PSEPH</name>
<proteinExistence type="predicted"/>
<evidence type="ECO:0000313" key="2">
    <source>
        <dbReference type="Proteomes" id="UP000013940"/>
    </source>
</evidence>
<reference evidence="2" key="1">
    <citation type="journal article" date="2014" name="Genome Announc.">
        <title>Full-genome sequence of the plant growth-promoting bacterium Pseudomonas protegens CHA0.</title>
        <authorList>
            <person name="Jousset A."/>
            <person name="Schuldes J."/>
            <person name="Keel C."/>
            <person name="Maurhofer M."/>
            <person name="Daniel R."/>
            <person name="Scheu S."/>
            <person name="Thuermer A."/>
        </authorList>
    </citation>
    <scope>NUCLEOTIDE SEQUENCE [LARGE SCALE GENOMIC DNA]</scope>
    <source>
        <strain evidence="2">DSM 19095 / LMG 27888 / CFBP 6595 / CHA0</strain>
    </source>
</reference>
<gene>
    <name evidence="1" type="ORF">PFLCHA0_c23100</name>
</gene>
<dbReference type="Gene3D" id="3.40.50.1240">
    <property type="entry name" value="Phosphoglycerate mutase-like"/>
    <property type="match status" value="1"/>
</dbReference>
<dbReference type="GeneID" id="57475302"/>
<dbReference type="KEGG" id="pprc:PFLCHA0_c23100"/>
<protein>
    <submittedName>
        <fullName evidence="1">Phosphoglycerate mutase</fullName>
    </submittedName>
</protein>
<dbReference type="AlphaFoldDB" id="A0A2C9EKB4"/>
<accession>A0A2C9EKB4</accession>
<dbReference type="Proteomes" id="UP000013940">
    <property type="component" value="Chromosome"/>
</dbReference>
<dbReference type="InterPro" id="IPR029033">
    <property type="entry name" value="His_PPase_superfam"/>
</dbReference>
<dbReference type="PANTHER" id="PTHR48100:SF10">
    <property type="entry name" value="2-CARBOXY-D-ARABINITOL-1-PHOSPHATASE-RELATED"/>
    <property type="match status" value="1"/>
</dbReference>
<dbReference type="SUPFAM" id="SSF53254">
    <property type="entry name" value="Phosphoglycerate mutase-like"/>
    <property type="match status" value="1"/>
</dbReference>
<dbReference type="eggNOG" id="COG0406">
    <property type="taxonomic scope" value="Bacteria"/>
</dbReference>
<dbReference type="SMART" id="SM00855">
    <property type="entry name" value="PGAM"/>
    <property type="match status" value="1"/>
</dbReference>
<dbReference type="GO" id="GO:0016791">
    <property type="term" value="F:phosphatase activity"/>
    <property type="evidence" value="ECO:0007669"/>
    <property type="project" value="TreeGrafter"/>
</dbReference>
<dbReference type="EMBL" id="CP003190">
    <property type="protein sequence ID" value="AGL84081.1"/>
    <property type="molecule type" value="Genomic_DNA"/>
</dbReference>
<dbReference type="Pfam" id="PF00300">
    <property type="entry name" value="His_Phos_1"/>
    <property type="match status" value="1"/>
</dbReference>
<dbReference type="RefSeq" id="WP_015635041.1">
    <property type="nucleotide sequence ID" value="NC_021237.1"/>
</dbReference>
<dbReference type="InterPro" id="IPR050275">
    <property type="entry name" value="PGM_Phosphatase"/>
</dbReference>
<evidence type="ECO:0000313" key="1">
    <source>
        <dbReference type="EMBL" id="AGL84081.1"/>
    </source>
</evidence>